<protein>
    <submittedName>
        <fullName evidence="1">Uncharacterized protein</fullName>
    </submittedName>
</protein>
<gene>
    <name evidence="1" type="ORF">QQF64_033759</name>
</gene>
<name>A0ABR3MUU7_9TELE</name>
<proteinExistence type="predicted"/>
<evidence type="ECO:0000313" key="1">
    <source>
        <dbReference type="EMBL" id="KAL1268396.1"/>
    </source>
</evidence>
<keyword evidence="2" id="KW-1185">Reference proteome</keyword>
<dbReference type="EMBL" id="JAYMGO010000009">
    <property type="protein sequence ID" value="KAL1268396.1"/>
    <property type="molecule type" value="Genomic_DNA"/>
</dbReference>
<comment type="caution">
    <text evidence="1">The sequence shown here is derived from an EMBL/GenBank/DDBJ whole genome shotgun (WGS) entry which is preliminary data.</text>
</comment>
<evidence type="ECO:0000313" key="2">
    <source>
        <dbReference type="Proteomes" id="UP001558613"/>
    </source>
</evidence>
<organism evidence="1 2">
    <name type="scientific">Cirrhinus molitorella</name>
    <name type="common">mud carp</name>
    <dbReference type="NCBI Taxonomy" id="172907"/>
    <lineage>
        <taxon>Eukaryota</taxon>
        <taxon>Metazoa</taxon>
        <taxon>Chordata</taxon>
        <taxon>Craniata</taxon>
        <taxon>Vertebrata</taxon>
        <taxon>Euteleostomi</taxon>
        <taxon>Actinopterygii</taxon>
        <taxon>Neopterygii</taxon>
        <taxon>Teleostei</taxon>
        <taxon>Ostariophysi</taxon>
        <taxon>Cypriniformes</taxon>
        <taxon>Cyprinidae</taxon>
        <taxon>Labeoninae</taxon>
        <taxon>Labeonini</taxon>
        <taxon>Cirrhinus</taxon>
    </lineage>
</organism>
<reference evidence="1 2" key="1">
    <citation type="submission" date="2023-09" db="EMBL/GenBank/DDBJ databases">
        <authorList>
            <person name="Wang M."/>
        </authorList>
    </citation>
    <scope>NUCLEOTIDE SEQUENCE [LARGE SCALE GENOMIC DNA]</scope>
    <source>
        <strain evidence="1">GT-2023</strain>
        <tissue evidence="1">Liver</tissue>
    </source>
</reference>
<dbReference type="Proteomes" id="UP001558613">
    <property type="component" value="Unassembled WGS sequence"/>
</dbReference>
<sequence>MRRFWDKPFTHRVPVKGYTSLDVHNMEELSTPPQPNCQWLVTSTPIAGQPCPPPPLHCRVRQRGCLLLSFKTFIAPLPWLSEP</sequence>
<accession>A0ABR3MUU7</accession>